<keyword evidence="2" id="KW-0548">Nucleotidyltransferase</keyword>
<name>A0AAU9L323_9STRA</name>
<reference evidence="8 10" key="1">
    <citation type="submission" date="2021-11" db="EMBL/GenBank/DDBJ databases">
        <authorList>
            <person name="Islam A."/>
            <person name="Islam S."/>
            <person name="Flora M.S."/>
            <person name="Rahman M."/>
            <person name="Ziaur R.M."/>
            <person name="Epstein J.H."/>
            <person name="Hassan M."/>
            <person name="Klassen M."/>
            <person name="Woodard K."/>
            <person name="Webb A."/>
            <person name="Webby R.J."/>
            <person name="El Zowalaty M.E."/>
        </authorList>
    </citation>
    <scope>NUCLEOTIDE SEQUENCE</scope>
    <source>
        <strain evidence="9">Pbs1</strain>
        <strain evidence="8">Pbs3</strain>
    </source>
</reference>
<dbReference type="EMBL" id="CAKKTJ010000293">
    <property type="protein sequence ID" value="CAH0479114.1"/>
    <property type="molecule type" value="Genomic_DNA"/>
</dbReference>
<evidence type="ECO:0000256" key="1">
    <source>
        <dbReference type="ARBA" id="ARBA00022679"/>
    </source>
</evidence>
<dbReference type="InterPro" id="IPR043502">
    <property type="entry name" value="DNA/RNA_pol_sf"/>
</dbReference>
<comment type="caution">
    <text evidence="8">The sequence shown here is derived from an EMBL/GenBank/DDBJ whole genome shotgun (WGS) entry which is preliminary data.</text>
</comment>
<dbReference type="AlphaFoldDB" id="A0AAU9L323"/>
<keyword evidence="5" id="KW-0378">Hydrolase</keyword>
<dbReference type="GO" id="GO:0016787">
    <property type="term" value="F:hydrolase activity"/>
    <property type="evidence" value="ECO:0007669"/>
    <property type="project" value="UniProtKB-KW"/>
</dbReference>
<keyword evidence="6" id="KW-0695">RNA-directed DNA polymerase</keyword>
<dbReference type="GO" id="GO:0004519">
    <property type="term" value="F:endonuclease activity"/>
    <property type="evidence" value="ECO:0007669"/>
    <property type="project" value="UniProtKB-KW"/>
</dbReference>
<organism evidence="8 11">
    <name type="scientific">Peronospora belbahrii</name>
    <dbReference type="NCBI Taxonomy" id="622444"/>
    <lineage>
        <taxon>Eukaryota</taxon>
        <taxon>Sar</taxon>
        <taxon>Stramenopiles</taxon>
        <taxon>Oomycota</taxon>
        <taxon>Peronosporomycetes</taxon>
        <taxon>Peronosporales</taxon>
        <taxon>Peronosporaceae</taxon>
        <taxon>Peronospora</taxon>
    </lineage>
</organism>
<keyword evidence="10" id="KW-1185">Reference proteome</keyword>
<keyword evidence="1" id="KW-0808">Transferase</keyword>
<evidence type="ECO:0000313" key="10">
    <source>
        <dbReference type="Proteomes" id="UP001158986"/>
    </source>
</evidence>
<feature type="domain" description="Reverse transcriptase RNase H-like" evidence="7">
    <location>
        <begin position="19"/>
        <end position="78"/>
    </location>
</feature>
<dbReference type="EMBL" id="CAKLCB010000360">
    <property type="protein sequence ID" value="CAH0520510.1"/>
    <property type="molecule type" value="Genomic_DNA"/>
</dbReference>
<sequence>MILNWCDGQSPSGSISGSARSWALVCALPQADADRHERVIAFVSRQLKNAEKNYPVHDKELLSMKYAIVKSEFICLDHSVCDLYRPRIITYCNTVAMPLAEDNPLAFIQR</sequence>
<keyword evidence="4" id="KW-0255">Endonuclease</keyword>
<gene>
    <name evidence="9" type="ORF">PBS001_LOCUS6987</name>
    <name evidence="8" type="ORF">PBS003_LOCUS5779</name>
</gene>
<dbReference type="GO" id="GO:0003964">
    <property type="term" value="F:RNA-directed DNA polymerase activity"/>
    <property type="evidence" value="ECO:0007669"/>
    <property type="project" value="UniProtKB-KW"/>
</dbReference>
<evidence type="ECO:0000256" key="4">
    <source>
        <dbReference type="ARBA" id="ARBA00022759"/>
    </source>
</evidence>
<evidence type="ECO:0000259" key="7">
    <source>
        <dbReference type="Pfam" id="PF17917"/>
    </source>
</evidence>
<keyword evidence="3" id="KW-0540">Nuclease</keyword>
<evidence type="ECO:0000256" key="3">
    <source>
        <dbReference type="ARBA" id="ARBA00022722"/>
    </source>
</evidence>
<evidence type="ECO:0000256" key="2">
    <source>
        <dbReference type="ARBA" id="ARBA00022695"/>
    </source>
</evidence>
<dbReference type="Pfam" id="PF17917">
    <property type="entry name" value="RT_RNaseH"/>
    <property type="match status" value="1"/>
</dbReference>
<evidence type="ECO:0000256" key="5">
    <source>
        <dbReference type="ARBA" id="ARBA00022801"/>
    </source>
</evidence>
<accession>A0AAU9L323</accession>
<evidence type="ECO:0000313" key="9">
    <source>
        <dbReference type="EMBL" id="CAH0520510.1"/>
    </source>
</evidence>
<dbReference type="Proteomes" id="UP001160483">
    <property type="component" value="Unassembled WGS sequence"/>
</dbReference>
<dbReference type="InterPro" id="IPR041373">
    <property type="entry name" value="RT_RNaseH"/>
</dbReference>
<evidence type="ECO:0000256" key="6">
    <source>
        <dbReference type="ARBA" id="ARBA00022918"/>
    </source>
</evidence>
<evidence type="ECO:0000313" key="11">
    <source>
        <dbReference type="Proteomes" id="UP001160483"/>
    </source>
</evidence>
<dbReference type="Proteomes" id="UP001158986">
    <property type="component" value="Unassembled WGS sequence"/>
</dbReference>
<proteinExistence type="predicted"/>
<protein>
    <recommendedName>
        <fullName evidence="7">Reverse transcriptase RNase H-like domain-containing protein</fullName>
    </recommendedName>
</protein>
<dbReference type="SUPFAM" id="SSF56672">
    <property type="entry name" value="DNA/RNA polymerases"/>
    <property type="match status" value="1"/>
</dbReference>
<evidence type="ECO:0000313" key="8">
    <source>
        <dbReference type="EMBL" id="CAH0479114.1"/>
    </source>
</evidence>